<sequence>MSYPGCRRGLKRSITTITITTGLPFQCGRMFINHTRRSPGWLGNMMGREVLYSSAEARAANVPRPHQLSTTGRAAKWYTGLGVSKTRMAARCGAAVAGVHVGPETAPRQAAEGSLRACL</sequence>
<organism evidence="1 2">
    <name type="scientific">Scylla paramamosain</name>
    <name type="common">Mud crab</name>
    <dbReference type="NCBI Taxonomy" id="85552"/>
    <lineage>
        <taxon>Eukaryota</taxon>
        <taxon>Metazoa</taxon>
        <taxon>Ecdysozoa</taxon>
        <taxon>Arthropoda</taxon>
        <taxon>Crustacea</taxon>
        <taxon>Multicrustacea</taxon>
        <taxon>Malacostraca</taxon>
        <taxon>Eumalacostraca</taxon>
        <taxon>Eucarida</taxon>
        <taxon>Decapoda</taxon>
        <taxon>Pleocyemata</taxon>
        <taxon>Brachyura</taxon>
        <taxon>Eubrachyura</taxon>
        <taxon>Portunoidea</taxon>
        <taxon>Portunidae</taxon>
        <taxon>Portuninae</taxon>
        <taxon>Scylla</taxon>
    </lineage>
</organism>
<protein>
    <submittedName>
        <fullName evidence="1">Uncharacterized protein</fullName>
    </submittedName>
</protein>
<evidence type="ECO:0000313" key="1">
    <source>
        <dbReference type="EMBL" id="KAK8402826.1"/>
    </source>
</evidence>
<keyword evidence="2" id="KW-1185">Reference proteome</keyword>
<gene>
    <name evidence="1" type="ORF">O3P69_000849</name>
</gene>
<reference evidence="1 2" key="1">
    <citation type="submission" date="2023-03" db="EMBL/GenBank/DDBJ databases">
        <title>High-quality genome of Scylla paramamosain provides insights in environmental adaptation.</title>
        <authorList>
            <person name="Zhang L."/>
        </authorList>
    </citation>
    <scope>NUCLEOTIDE SEQUENCE [LARGE SCALE GENOMIC DNA]</scope>
    <source>
        <strain evidence="1">LZ_2023a</strain>
        <tissue evidence="1">Muscle</tissue>
    </source>
</reference>
<comment type="caution">
    <text evidence="1">The sequence shown here is derived from an EMBL/GenBank/DDBJ whole genome shotgun (WGS) entry which is preliminary data.</text>
</comment>
<dbReference type="EMBL" id="JARAKH010000007">
    <property type="protein sequence ID" value="KAK8402826.1"/>
    <property type="molecule type" value="Genomic_DNA"/>
</dbReference>
<dbReference type="AlphaFoldDB" id="A0AAW0USE2"/>
<proteinExistence type="predicted"/>
<accession>A0AAW0USE2</accession>
<name>A0AAW0USE2_SCYPA</name>
<evidence type="ECO:0000313" key="2">
    <source>
        <dbReference type="Proteomes" id="UP001487740"/>
    </source>
</evidence>
<dbReference type="Proteomes" id="UP001487740">
    <property type="component" value="Unassembled WGS sequence"/>
</dbReference>